<protein>
    <submittedName>
        <fullName evidence="2">Dynein-related subfamily AAA family protein</fullName>
    </submittedName>
</protein>
<evidence type="ECO:0000313" key="3">
    <source>
        <dbReference type="Proteomes" id="UP000295718"/>
    </source>
</evidence>
<dbReference type="InterPro" id="IPR052934">
    <property type="entry name" value="Methyl-DNA_Rec/Restrict_Enz"/>
</dbReference>
<keyword evidence="3" id="KW-1185">Reference proteome</keyword>
<dbReference type="OrthoDB" id="9781481at2"/>
<name>A0A4R1R4W8_9FIRM</name>
<dbReference type="PANTHER" id="PTHR37291:SF1">
    <property type="entry name" value="TYPE IV METHYL-DIRECTED RESTRICTION ENZYME ECOKMCRB SUBUNIT"/>
    <property type="match status" value="1"/>
</dbReference>
<evidence type="ECO:0000259" key="1">
    <source>
        <dbReference type="Pfam" id="PF07728"/>
    </source>
</evidence>
<dbReference type="AlphaFoldDB" id="A0A4R1R4W8"/>
<organism evidence="2 3">
    <name type="scientific">Kineothrix alysoides</name>
    <dbReference type="NCBI Taxonomy" id="1469948"/>
    <lineage>
        <taxon>Bacteria</taxon>
        <taxon>Bacillati</taxon>
        <taxon>Bacillota</taxon>
        <taxon>Clostridia</taxon>
        <taxon>Lachnospirales</taxon>
        <taxon>Lachnospiraceae</taxon>
        <taxon>Kineothrix</taxon>
    </lineage>
</organism>
<gene>
    <name evidence="2" type="ORF">EDD76_102232</name>
</gene>
<dbReference type="GO" id="GO:0005524">
    <property type="term" value="F:ATP binding"/>
    <property type="evidence" value="ECO:0007669"/>
    <property type="project" value="InterPro"/>
</dbReference>
<dbReference type="PANTHER" id="PTHR37291">
    <property type="entry name" value="5-METHYLCYTOSINE-SPECIFIC RESTRICTION ENZYME B"/>
    <property type="match status" value="1"/>
</dbReference>
<dbReference type="Pfam" id="PF07728">
    <property type="entry name" value="AAA_5"/>
    <property type="match status" value="1"/>
</dbReference>
<comment type="caution">
    <text evidence="2">The sequence shown here is derived from an EMBL/GenBank/DDBJ whole genome shotgun (WGS) entry which is preliminary data.</text>
</comment>
<dbReference type="STRING" id="1469948.GCA_000732725_00267"/>
<sequence length="563" mass="64547">MKDLNELALTLQRSYKEEFDSKEILLSDSFKETYGTFLRSISQDIDYTQHTATITSAGNLKMYIPNQWFRAAAFMVPYVSEIVEYKKLAEKILSEKFESVKDKKQYYSDMKNTKDTDAIERLRKWITDYCDINAISDDGIVAEQLTSFISNYEWWFGSKTIDRGDYYVSPVLALLGVVNASQSYIADISYNLATHAELAVASEEMLKSVSEEDEEGEIFAPAEIINSEVERKKGGINEIVYGAPGTGKSRYLADKYKSAPLTRRVVFHSEYSYYDFIGVYKPVPIYKNSNDIFNTIDGQVFTQGEPYIDYQFVPGPFIRVLVEAWLDPGRMHTLLIEEINRADAAAVFGEIFQLLDRDVDGNSEYSFEPSRDLKEYLASIVGMKFYIEKGISIPSNMNIVATMNSADQGVKPMDSAFKRRWNFHYVRINIKGAVHENAKIRYAGRECYWGTLISIINQKLAGGTIQLEEDKLIGPYFIKPDEVGKKRAIDKLLLYLWDDVLRHYRDSFFSNEIKTFASLSEKFEEEDVLDIIHPPFDIDMLISDSIELNVEAQIVNEEEDANE</sequence>
<dbReference type="InterPro" id="IPR027417">
    <property type="entry name" value="P-loop_NTPase"/>
</dbReference>
<accession>A0A4R1R4W8</accession>
<dbReference type="SUPFAM" id="SSF52540">
    <property type="entry name" value="P-loop containing nucleoside triphosphate hydrolases"/>
    <property type="match status" value="1"/>
</dbReference>
<evidence type="ECO:0000313" key="2">
    <source>
        <dbReference type="EMBL" id="TCL60534.1"/>
    </source>
</evidence>
<proteinExistence type="predicted"/>
<dbReference type="EMBL" id="SLUO01000002">
    <property type="protein sequence ID" value="TCL60534.1"/>
    <property type="molecule type" value="Genomic_DNA"/>
</dbReference>
<reference evidence="2 3" key="1">
    <citation type="submission" date="2019-03" db="EMBL/GenBank/DDBJ databases">
        <title>Genomic Encyclopedia of Type Strains, Phase IV (KMG-IV): sequencing the most valuable type-strain genomes for metagenomic binning, comparative biology and taxonomic classification.</title>
        <authorList>
            <person name="Goeker M."/>
        </authorList>
    </citation>
    <scope>NUCLEOTIDE SEQUENCE [LARGE SCALE GENOMIC DNA]</scope>
    <source>
        <strain evidence="2 3">DSM 100556</strain>
    </source>
</reference>
<feature type="domain" description="ATPase dynein-related AAA" evidence="1">
    <location>
        <begin position="239"/>
        <end position="420"/>
    </location>
</feature>
<dbReference type="RefSeq" id="WP_051869229.1">
    <property type="nucleotide sequence ID" value="NZ_JPNB01000001.1"/>
</dbReference>
<dbReference type="Proteomes" id="UP000295718">
    <property type="component" value="Unassembled WGS sequence"/>
</dbReference>
<dbReference type="Gene3D" id="3.40.50.300">
    <property type="entry name" value="P-loop containing nucleotide triphosphate hydrolases"/>
    <property type="match status" value="1"/>
</dbReference>
<dbReference type="InterPro" id="IPR011704">
    <property type="entry name" value="ATPase_dyneun-rel_AAA"/>
</dbReference>
<dbReference type="GO" id="GO:0016887">
    <property type="term" value="F:ATP hydrolysis activity"/>
    <property type="evidence" value="ECO:0007669"/>
    <property type="project" value="InterPro"/>
</dbReference>